<protein>
    <submittedName>
        <fullName evidence="1">Uncharacterized protein</fullName>
    </submittedName>
</protein>
<dbReference type="AlphaFoldDB" id="A0A4Q7PF82"/>
<dbReference type="EMBL" id="SGXE01000001">
    <property type="protein sequence ID" value="RZS98975.1"/>
    <property type="molecule type" value="Genomic_DNA"/>
</dbReference>
<dbReference type="OrthoDB" id="1120195at2"/>
<proteinExistence type="predicted"/>
<evidence type="ECO:0000313" key="1">
    <source>
        <dbReference type="EMBL" id="RZS98975.1"/>
    </source>
</evidence>
<reference evidence="1 2" key="1">
    <citation type="submission" date="2019-02" db="EMBL/GenBank/DDBJ databases">
        <title>Genomic Encyclopedia of Type Strains, Phase IV (KMG-IV): sequencing the most valuable type-strain genomes for metagenomic binning, comparative biology and taxonomic classification.</title>
        <authorList>
            <person name="Goeker M."/>
        </authorList>
    </citation>
    <scope>NUCLEOTIDE SEQUENCE [LARGE SCALE GENOMIC DNA]</scope>
    <source>
        <strain evidence="1 2">DSM 17196</strain>
    </source>
</reference>
<organism evidence="1 2">
    <name type="scientific">Aquimarina brevivitae</name>
    <dbReference type="NCBI Taxonomy" id="323412"/>
    <lineage>
        <taxon>Bacteria</taxon>
        <taxon>Pseudomonadati</taxon>
        <taxon>Bacteroidota</taxon>
        <taxon>Flavobacteriia</taxon>
        <taxon>Flavobacteriales</taxon>
        <taxon>Flavobacteriaceae</taxon>
        <taxon>Aquimarina</taxon>
    </lineage>
</organism>
<gene>
    <name evidence="1" type="ORF">EV197_0177</name>
</gene>
<name>A0A4Q7PF82_9FLAO</name>
<comment type="caution">
    <text evidence="1">The sequence shown here is derived from an EMBL/GenBank/DDBJ whole genome shotgun (WGS) entry which is preliminary data.</text>
</comment>
<keyword evidence="2" id="KW-1185">Reference proteome</keyword>
<dbReference type="Proteomes" id="UP000292262">
    <property type="component" value="Unassembled WGS sequence"/>
</dbReference>
<evidence type="ECO:0000313" key="2">
    <source>
        <dbReference type="Proteomes" id="UP000292262"/>
    </source>
</evidence>
<dbReference type="RefSeq" id="WP_130284844.1">
    <property type="nucleotide sequence ID" value="NZ_SGXE01000001.1"/>
</dbReference>
<accession>A0A4Q7PF82</accession>
<sequence>MSEALQKSIALVNNSIQAKLLDKVIAQLQKDLERAGVVCSNELLERATLITELRQILTRLVEDHTDVLYTFLYVVDVSEFSIRQITNQQAVLEVDHLLYLILKREYQKVQYRENL</sequence>